<dbReference type="PANTHER" id="PTHR12307">
    <property type="entry name" value="PROTEIN PHOSPHATASE 1 REGULATORY SUBUNIT"/>
    <property type="match status" value="1"/>
</dbReference>
<name>A0A2G9V6S3_TELCI</name>
<dbReference type="OrthoDB" id="1881at2759"/>
<dbReference type="PROSITE" id="PS51159">
    <property type="entry name" value="CBM21"/>
    <property type="match status" value="1"/>
</dbReference>
<dbReference type="InterPro" id="IPR050782">
    <property type="entry name" value="PP1_regulatory_subunit_3"/>
</dbReference>
<feature type="domain" description="CBM21" evidence="2">
    <location>
        <begin position="241"/>
        <end position="349"/>
    </location>
</feature>
<gene>
    <name evidence="3" type="ORF">TELCIR_00497</name>
</gene>
<evidence type="ECO:0000313" key="3">
    <source>
        <dbReference type="EMBL" id="PIO77420.1"/>
    </source>
</evidence>
<dbReference type="GO" id="GO:0005979">
    <property type="term" value="P:regulation of glycogen biosynthetic process"/>
    <property type="evidence" value="ECO:0007669"/>
    <property type="project" value="TreeGrafter"/>
</dbReference>
<dbReference type="PANTHER" id="PTHR12307:SF48">
    <property type="entry name" value="PROTEIN PHOSPHATASE 1 REGULATORY SUBUNIT"/>
    <property type="match status" value="1"/>
</dbReference>
<dbReference type="Gene3D" id="2.60.40.2440">
    <property type="entry name" value="Carbohydrate binding type-21 domain"/>
    <property type="match status" value="1"/>
</dbReference>
<dbReference type="InterPro" id="IPR005036">
    <property type="entry name" value="CBM21_dom"/>
</dbReference>
<dbReference type="EMBL" id="KZ344999">
    <property type="protein sequence ID" value="PIO77420.1"/>
    <property type="molecule type" value="Genomic_DNA"/>
</dbReference>
<dbReference type="Pfam" id="PF03370">
    <property type="entry name" value="CBM_21"/>
    <property type="match status" value="1"/>
</dbReference>
<dbReference type="InterPro" id="IPR038175">
    <property type="entry name" value="CBM21_dom_sf"/>
</dbReference>
<dbReference type="GO" id="GO:2001069">
    <property type="term" value="F:glycogen binding"/>
    <property type="evidence" value="ECO:0007669"/>
    <property type="project" value="TreeGrafter"/>
</dbReference>
<feature type="region of interest" description="Disordered" evidence="1">
    <location>
        <begin position="139"/>
        <end position="159"/>
    </location>
</feature>
<dbReference type="GO" id="GO:0008157">
    <property type="term" value="F:protein phosphatase 1 binding"/>
    <property type="evidence" value="ECO:0007669"/>
    <property type="project" value="TreeGrafter"/>
</dbReference>
<protein>
    <submittedName>
        <fullName evidence="3">Putative phosphatase regulatory subunit</fullName>
    </submittedName>
</protein>
<sequence length="372" mass="42556">MEKKLLVERKKPLPVLKLVMREKFSRVESRAERTDEHFHKRTRYGGDEIAKKPSRERDHRLAMVGEKEWETCYHSTPAGYFTGCRRAASFPFFGDHTLVPSSALKVRSQSESEGLNKIRFSQINLDALRNRPREIVEECDEASDCESDSSSSTSDDCEASRKGQTLIDHIIEVPCKTPKSVRFADDCGKELYSVRVMTEPSDYPPQINPSDSYVEEASHNDPVPTWNLLFKQPASEYVRFRETLAKDRVSLENVVVKPDSSKIVGTIKVSNIAFEKKVFVRYTTNNWQSYMDRQATYQPCTSKVYDTFTFEIELPKATDKAKRLEFCICYIANGGEHWDSNGGENYKLEHVDVNVPQKRTVPPLFGRCAGLP</sequence>
<evidence type="ECO:0000256" key="1">
    <source>
        <dbReference type="SAM" id="MobiDB-lite"/>
    </source>
</evidence>
<organism evidence="3 4">
    <name type="scientific">Teladorsagia circumcincta</name>
    <name type="common">Brown stomach worm</name>
    <name type="synonym">Ostertagia circumcincta</name>
    <dbReference type="NCBI Taxonomy" id="45464"/>
    <lineage>
        <taxon>Eukaryota</taxon>
        <taxon>Metazoa</taxon>
        <taxon>Ecdysozoa</taxon>
        <taxon>Nematoda</taxon>
        <taxon>Chromadorea</taxon>
        <taxon>Rhabditida</taxon>
        <taxon>Rhabditina</taxon>
        <taxon>Rhabditomorpha</taxon>
        <taxon>Strongyloidea</taxon>
        <taxon>Trichostrongylidae</taxon>
        <taxon>Teladorsagia</taxon>
    </lineage>
</organism>
<proteinExistence type="predicted"/>
<dbReference type="GO" id="GO:0000164">
    <property type="term" value="C:protein phosphatase type 1 complex"/>
    <property type="evidence" value="ECO:0007669"/>
    <property type="project" value="TreeGrafter"/>
</dbReference>
<dbReference type="Proteomes" id="UP000230423">
    <property type="component" value="Unassembled WGS sequence"/>
</dbReference>
<evidence type="ECO:0000313" key="4">
    <source>
        <dbReference type="Proteomes" id="UP000230423"/>
    </source>
</evidence>
<dbReference type="AlphaFoldDB" id="A0A2G9V6S3"/>
<evidence type="ECO:0000259" key="2">
    <source>
        <dbReference type="PROSITE" id="PS51159"/>
    </source>
</evidence>
<keyword evidence="4" id="KW-1185">Reference proteome</keyword>
<accession>A0A2G9V6S3</accession>
<reference evidence="3 4" key="1">
    <citation type="submission" date="2015-09" db="EMBL/GenBank/DDBJ databases">
        <title>Draft genome of the parasitic nematode Teladorsagia circumcincta isolate WARC Sus (inbred).</title>
        <authorList>
            <person name="Mitreva M."/>
        </authorList>
    </citation>
    <scope>NUCLEOTIDE SEQUENCE [LARGE SCALE GENOMIC DNA]</scope>
    <source>
        <strain evidence="3 4">S</strain>
    </source>
</reference>